<feature type="transmembrane region" description="Helical" evidence="8">
    <location>
        <begin position="498"/>
        <end position="522"/>
    </location>
</feature>
<accession>A7S331</accession>
<gene>
    <name evidence="11" type="ORF">NEMVEDRAFT_v1g20640</name>
</gene>
<evidence type="ECO:0000313" key="11">
    <source>
        <dbReference type="EMBL" id="EDO41892.1"/>
    </source>
</evidence>
<dbReference type="NCBIfam" id="TIGR00805">
    <property type="entry name" value="oat"/>
    <property type="match status" value="1"/>
</dbReference>
<keyword evidence="3" id="KW-1003">Cell membrane</keyword>
<dbReference type="PROSITE" id="PS50850">
    <property type="entry name" value="MFS"/>
    <property type="match status" value="1"/>
</dbReference>
<feature type="non-terminal residue" evidence="11">
    <location>
        <position position="604"/>
    </location>
</feature>
<dbReference type="PROSITE" id="PS51465">
    <property type="entry name" value="KAZAL_2"/>
    <property type="match status" value="1"/>
</dbReference>
<feature type="transmembrane region" description="Helical" evidence="8">
    <location>
        <begin position="239"/>
        <end position="260"/>
    </location>
</feature>
<evidence type="ECO:0000259" key="10">
    <source>
        <dbReference type="PROSITE" id="PS51465"/>
    </source>
</evidence>
<keyword evidence="7" id="KW-1015">Disulfide bond</keyword>
<dbReference type="GO" id="GO:0006811">
    <property type="term" value="P:monoatomic ion transport"/>
    <property type="evidence" value="ECO:0007669"/>
    <property type="project" value="UniProtKB-KW"/>
</dbReference>
<feature type="transmembrane region" description="Helical" evidence="8">
    <location>
        <begin position="305"/>
        <end position="329"/>
    </location>
</feature>
<feature type="domain" description="Kazal-like" evidence="10">
    <location>
        <begin position="425"/>
        <end position="477"/>
    </location>
</feature>
<evidence type="ECO:0000256" key="8">
    <source>
        <dbReference type="RuleBase" id="RU362056"/>
    </source>
</evidence>
<evidence type="ECO:0000256" key="6">
    <source>
        <dbReference type="ARBA" id="ARBA00023136"/>
    </source>
</evidence>
<evidence type="ECO:0000313" key="12">
    <source>
        <dbReference type="Proteomes" id="UP000001593"/>
    </source>
</evidence>
<comment type="subcellular location">
    <subcellularLocation>
        <location evidence="1 8">Cell membrane</location>
        <topology evidence="1 8">Multi-pass membrane protein</topology>
    </subcellularLocation>
</comment>
<dbReference type="SUPFAM" id="SSF103473">
    <property type="entry name" value="MFS general substrate transporter"/>
    <property type="match status" value="1"/>
</dbReference>
<keyword evidence="8" id="KW-0813">Transport</keyword>
<keyword evidence="6 8" id="KW-0472">Membrane</keyword>
<dbReference type="InterPro" id="IPR004156">
    <property type="entry name" value="OATP"/>
</dbReference>
<keyword evidence="12" id="KW-1185">Reference proteome</keyword>
<keyword evidence="4 8" id="KW-0812">Transmembrane</keyword>
<feature type="transmembrane region" description="Helical" evidence="8">
    <location>
        <begin position="582"/>
        <end position="602"/>
    </location>
</feature>
<dbReference type="GO" id="GO:0005886">
    <property type="term" value="C:plasma membrane"/>
    <property type="evidence" value="ECO:0007669"/>
    <property type="project" value="UniProtKB-SubCell"/>
</dbReference>
<feature type="transmembrane region" description="Helical" evidence="8">
    <location>
        <begin position="27"/>
        <end position="47"/>
    </location>
</feature>
<dbReference type="Gene3D" id="1.20.1250.20">
    <property type="entry name" value="MFS general substrate transporter like domains"/>
    <property type="match status" value="1"/>
</dbReference>
<dbReference type="OMA" id="NCACNAN"/>
<feature type="domain" description="Major facilitator superfamily (MFS) profile" evidence="9">
    <location>
        <begin position="28"/>
        <end position="604"/>
    </location>
</feature>
<feature type="transmembrane region" description="Helical" evidence="8">
    <location>
        <begin position="94"/>
        <end position="116"/>
    </location>
</feature>
<dbReference type="SUPFAM" id="SSF100895">
    <property type="entry name" value="Kazal-type serine protease inhibitors"/>
    <property type="match status" value="1"/>
</dbReference>
<dbReference type="AlphaFoldDB" id="A7S331"/>
<dbReference type="PhylomeDB" id="A7S331"/>
<dbReference type="eggNOG" id="KOG3626">
    <property type="taxonomic scope" value="Eukaryota"/>
</dbReference>
<feature type="transmembrane region" description="Helical" evidence="8">
    <location>
        <begin position="382"/>
        <end position="401"/>
    </location>
</feature>
<dbReference type="PANTHER" id="PTHR11388">
    <property type="entry name" value="ORGANIC ANION TRANSPORTER"/>
    <property type="match status" value="1"/>
</dbReference>
<evidence type="ECO:0000256" key="3">
    <source>
        <dbReference type="ARBA" id="ARBA00022475"/>
    </source>
</evidence>
<dbReference type="InterPro" id="IPR036259">
    <property type="entry name" value="MFS_trans_sf"/>
</dbReference>
<dbReference type="EMBL" id="DS469571">
    <property type="protein sequence ID" value="EDO41892.1"/>
    <property type="molecule type" value="Genomic_DNA"/>
</dbReference>
<evidence type="ECO:0000256" key="4">
    <source>
        <dbReference type="ARBA" id="ARBA00022692"/>
    </source>
</evidence>
<keyword evidence="5 8" id="KW-1133">Transmembrane helix</keyword>
<protein>
    <recommendedName>
        <fullName evidence="8">Solute carrier organic anion transporter family member</fullName>
    </recommendedName>
</protein>
<dbReference type="InterPro" id="IPR020846">
    <property type="entry name" value="MFS_dom"/>
</dbReference>
<feature type="transmembrane region" description="Helical" evidence="8">
    <location>
        <begin position="155"/>
        <end position="174"/>
    </location>
</feature>
<name>A7S331_NEMVE</name>
<evidence type="ECO:0000256" key="5">
    <source>
        <dbReference type="ARBA" id="ARBA00022989"/>
    </source>
</evidence>
<reference evidence="11 12" key="1">
    <citation type="journal article" date="2007" name="Science">
        <title>Sea anemone genome reveals ancestral eumetazoan gene repertoire and genomic organization.</title>
        <authorList>
            <person name="Putnam N.H."/>
            <person name="Srivastava M."/>
            <person name="Hellsten U."/>
            <person name="Dirks B."/>
            <person name="Chapman J."/>
            <person name="Salamov A."/>
            <person name="Terry A."/>
            <person name="Shapiro H."/>
            <person name="Lindquist E."/>
            <person name="Kapitonov V.V."/>
            <person name="Jurka J."/>
            <person name="Genikhovich G."/>
            <person name="Grigoriev I.V."/>
            <person name="Lucas S.M."/>
            <person name="Steele R.E."/>
            <person name="Finnerty J.R."/>
            <person name="Technau U."/>
            <person name="Martindale M.Q."/>
            <person name="Rokhsar D.S."/>
        </authorList>
    </citation>
    <scope>NUCLEOTIDE SEQUENCE [LARGE SCALE GENOMIC DNA]</scope>
    <source>
        <strain evidence="12">CH2 X CH6</strain>
    </source>
</reference>
<dbReference type="InterPro" id="IPR036058">
    <property type="entry name" value="Kazal_dom_sf"/>
</dbReference>
<dbReference type="InterPro" id="IPR002350">
    <property type="entry name" value="Kazal_dom"/>
</dbReference>
<dbReference type="Pfam" id="PF03137">
    <property type="entry name" value="OATP"/>
    <property type="match status" value="1"/>
</dbReference>
<comment type="caution">
    <text evidence="8">Lacks conserved residue(s) required for the propagation of feature annotation.</text>
</comment>
<dbReference type="PANTHER" id="PTHR11388:SF100">
    <property type="entry name" value="SOLUTE CARRIER ORGANIC ANION TRANSPORTER FAMILY MEMBER 4A1"/>
    <property type="match status" value="1"/>
</dbReference>
<dbReference type="InParanoid" id="A7S331"/>
<organism evidence="11 12">
    <name type="scientific">Nematostella vectensis</name>
    <name type="common">Starlet sea anemone</name>
    <dbReference type="NCBI Taxonomy" id="45351"/>
    <lineage>
        <taxon>Eukaryota</taxon>
        <taxon>Metazoa</taxon>
        <taxon>Cnidaria</taxon>
        <taxon>Anthozoa</taxon>
        <taxon>Hexacorallia</taxon>
        <taxon>Actiniaria</taxon>
        <taxon>Edwardsiidae</taxon>
        <taxon>Nematostella</taxon>
    </lineage>
</organism>
<sequence length="604" mass="65773">MASDRSLWLGWLGFRPQFLQVLNGPRWFLFFICSYFFTQSIVVNGVYSVSITTIETRFGYTSLMTGVLTSSYDIAALLFTPFVSYLGATRKKPLICGTGMFIMGLGFFIFTLPHFFSGKYAFGELSMSYRSTTLLGMDFHEDIHCIDGSRSHPGYYALFITGMFTIGAGASPLWNLGTSYMDENVKAKAVSMYIGFYACAGVIGAGIGFVLGGVFLSMYVDLGTQTSLTPEDEGWVGAWWLGFVICTGFCCFWSLWLVAFPKEFPKTEELRSQEKKLKNVRNCKQLTADVGYAKLRDLPKATKVIVLRVPFTAITLGITIESFLVAAMTAFMPKVIQQQFRFSASFTSLLMGGVVIPAALGGTFIGSYVCKKLQLGLLGAAKMCYIVSTASLIMCCLMFLYCDSIPLAGVTAEYADTRYERGGVNILSLLCNAECDCSLVEYNPVCSAGVTYYSACHAGCSLANYTSKIFSNCSCVTDAASVTAGSCPSGCGYVKPLLFLFVYFLVIFSTFFSSTPGTVVTLRGVPDDQRAYALGLQACVVRLLGSIPGPVVLGSLLDATCSLWHHGCKGEGNCLEYNNKSLMLVILVMSVVCKLVTTLSYFTA</sequence>
<evidence type="ECO:0000259" key="9">
    <source>
        <dbReference type="PROSITE" id="PS50850"/>
    </source>
</evidence>
<evidence type="ECO:0000256" key="1">
    <source>
        <dbReference type="ARBA" id="ARBA00004651"/>
    </source>
</evidence>
<proteinExistence type="inferred from homology"/>
<feature type="transmembrane region" description="Helical" evidence="8">
    <location>
        <begin position="67"/>
        <end position="87"/>
    </location>
</feature>
<feature type="transmembrane region" description="Helical" evidence="8">
    <location>
        <begin position="194"/>
        <end position="219"/>
    </location>
</feature>
<dbReference type="Pfam" id="PF07648">
    <property type="entry name" value="Kazal_2"/>
    <property type="match status" value="1"/>
</dbReference>
<dbReference type="GO" id="GO:0022857">
    <property type="term" value="F:transmembrane transporter activity"/>
    <property type="evidence" value="ECO:0007669"/>
    <property type="project" value="InterPro"/>
</dbReference>
<comment type="similarity">
    <text evidence="2 8">Belongs to the organo anion transporter (TC 2.A.60) family.</text>
</comment>
<keyword evidence="8" id="KW-0406">Ion transport</keyword>
<dbReference type="HOGENOM" id="CLU_008954_1_2_1"/>
<evidence type="ECO:0000256" key="2">
    <source>
        <dbReference type="ARBA" id="ARBA00009657"/>
    </source>
</evidence>
<dbReference type="Proteomes" id="UP000001593">
    <property type="component" value="Unassembled WGS sequence"/>
</dbReference>
<evidence type="ECO:0000256" key="7">
    <source>
        <dbReference type="ARBA" id="ARBA00023157"/>
    </source>
</evidence>
<feature type="transmembrane region" description="Helical" evidence="8">
    <location>
        <begin position="349"/>
        <end position="370"/>
    </location>
</feature>